<keyword evidence="5" id="KW-1133">Transmembrane helix</keyword>
<dbReference type="PANTHER" id="PTHR11240">
    <property type="entry name" value="RIBONUCLEASE T2"/>
    <property type="match status" value="1"/>
</dbReference>
<evidence type="ECO:0000256" key="1">
    <source>
        <dbReference type="ARBA" id="ARBA00007469"/>
    </source>
</evidence>
<dbReference type="PANTHER" id="PTHR11240:SF22">
    <property type="entry name" value="RIBONUCLEASE T2"/>
    <property type="match status" value="1"/>
</dbReference>
<dbReference type="InterPro" id="IPR033130">
    <property type="entry name" value="RNase_T2_His_AS_2"/>
</dbReference>
<feature type="transmembrane region" description="Helical" evidence="5">
    <location>
        <begin position="12"/>
        <end position="32"/>
    </location>
</feature>
<feature type="active site" evidence="3">
    <location>
        <position position="137"/>
    </location>
</feature>
<evidence type="ECO:0000256" key="5">
    <source>
        <dbReference type="SAM" id="Phobius"/>
    </source>
</evidence>
<evidence type="ECO:0000256" key="4">
    <source>
        <dbReference type="RuleBase" id="RU004328"/>
    </source>
</evidence>
<dbReference type="CDD" id="cd01061">
    <property type="entry name" value="RNase_T2_euk"/>
    <property type="match status" value="1"/>
</dbReference>
<keyword evidence="2" id="KW-1015">Disulfide bond</keyword>
<keyword evidence="5" id="KW-0812">Transmembrane</keyword>
<protein>
    <submittedName>
        <fullName evidence="6">Ribonuclease t2</fullName>
    </submittedName>
</protein>
<dbReference type="InterPro" id="IPR036430">
    <property type="entry name" value="RNase_T2-like_sf"/>
</dbReference>
<sequence>MASTYRHISPTTVLIFTTLFVFSFFSLVNSLYRGHRHHDAPNWDLLIFTQNWPSSVCHKWSSEGVNHSCLNYPANTWTIHGIWPTKLGTIGPGFCKNSSSFSPEAIYGIEDQLMQVWAPVEKHKKKYDFWAHEWKKHGTCASILPALATEFDYFYKGIELIQAYNMNGVLQKAGIIPGQAYNVTQIWDGVHKVLNKKPQVVCFNDKENVSVLLEVRICFDKQLNLVDCDGTVVGANGEEPTLERRRSGYQNLSNCLMEKSVQYPPGAPPKRHSLNQLDSDLQKKNKENSLIEKLKLLHFTQWFTI</sequence>
<evidence type="ECO:0000256" key="3">
    <source>
        <dbReference type="PIRSR" id="PIRSR633697-1"/>
    </source>
</evidence>
<name>R4WQZ8_RIPPE</name>
<feature type="active site" evidence="3">
    <location>
        <position position="133"/>
    </location>
</feature>
<accession>R4WQZ8</accession>
<dbReference type="InterPro" id="IPR033697">
    <property type="entry name" value="Ribonuclease_T2_eukaryotic"/>
</dbReference>
<comment type="similarity">
    <text evidence="1 4">Belongs to the RNase T2 family.</text>
</comment>
<feature type="active site" evidence="3">
    <location>
        <position position="80"/>
    </location>
</feature>
<dbReference type="Pfam" id="PF00445">
    <property type="entry name" value="Ribonuclease_T2"/>
    <property type="match status" value="1"/>
</dbReference>
<evidence type="ECO:0000256" key="2">
    <source>
        <dbReference type="ARBA" id="ARBA00023157"/>
    </source>
</evidence>
<dbReference type="AlphaFoldDB" id="R4WQZ8"/>
<dbReference type="SUPFAM" id="SSF55895">
    <property type="entry name" value="Ribonuclease Rh-like"/>
    <property type="match status" value="1"/>
</dbReference>
<dbReference type="InterPro" id="IPR001568">
    <property type="entry name" value="RNase_T2-like"/>
</dbReference>
<proteinExistence type="evidence at transcript level"/>
<keyword evidence="5" id="KW-0472">Membrane</keyword>
<dbReference type="GO" id="GO:0033897">
    <property type="term" value="F:ribonuclease T2 activity"/>
    <property type="evidence" value="ECO:0007669"/>
    <property type="project" value="InterPro"/>
</dbReference>
<dbReference type="PROSITE" id="PS00531">
    <property type="entry name" value="RNASE_T2_2"/>
    <property type="match status" value="1"/>
</dbReference>
<reference evidence="6" key="1">
    <citation type="journal article" date="2013" name="PLoS ONE">
        <title>Gene expression in gut symbiotic organ of stinkbug affected by extracellular bacterial symbiont.</title>
        <authorList>
            <person name="Futahashi R."/>
            <person name="Tanaka K."/>
            <person name="Tanahashi M."/>
            <person name="Nikoh N."/>
            <person name="Kikuchi Y."/>
            <person name="Lee B.L."/>
            <person name="Fukatsu T."/>
        </authorList>
    </citation>
    <scope>NUCLEOTIDE SEQUENCE</scope>
    <source>
        <tissue evidence="6">Midgut</tissue>
    </source>
</reference>
<dbReference type="GO" id="GO:0006401">
    <property type="term" value="P:RNA catabolic process"/>
    <property type="evidence" value="ECO:0007669"/>
    <property type="project" value="TreeGrafter"/>
</dbReference>
<dbReference type="GO" id="GO:0003723">
    <property type="term" value="F:RNA binding"/>
    <property type="evidence" value="ECO:0007669"/>
    <property type="project" value="InterPro"/>
</dbReference>
<dbReference type="Gene3D" id="3.90.730.10">
    <property type="entry name" value="Ribonuclease T2-like"/>
    <property type="match status" value="1"/>
</dbReference>
<evidence type="ECO:0000313" key="6">
    <source>
        <dbReference type="EMBL" id="BAN20292.1"/>
    </source>
</evidence>
<dbReference type="EMBL" id="AK417077">
    <property type="protein sequence ID" value="BAN20292.1"/>
    <property type="molecule type" value="mRNA"/>
</dbReference>
<dbReference type="GO" id="GO:0005576">
    <property type="term" value="C:extracellular region"/>
    <property type="evidence" value="ECO:0007669"/>
    <property type="project" value="TreeGrafter"/>
</dbReference>
<organism evidence="6">
    <name type="scientific">Riptortus pedestris</name>
    <name type="common">Bean bug</name>
    <dbReference type="NCBI Taxonomy" id="329032"/>
    <lineage>
        <taxon>Eukaryota</taxon>
        <taxon>Metazoa</taxon>
        <taxon>Ecdysozoa</taxon>
        <taxon>Arthropoda</taxon>
        <taxon>Hexapoda</taxon>
        <taxon>Insecta</taxon>
        <taxon>Pterygota</taxon>
        <taxon>Neoptera</taxon>
        <taxon>Paraneoptera</taxon>
        <taxon>Hemiptera</taxon>
        <taxon>Heteroptera</taxon>
        <taxon>Panheteroptera</taxon>
        <taxon>Pentatomomorpha</taxon>
        <taxon>Coreoidea</taxon>
        <taxon>Alydidae</taxon>
        <taxon>Riptortus</taxon>
    </lineage>
</organism>